<evidence type="ECO:0000256" key="1">
    <source>
        <dbReference type="SAM" id="MobiDB-lite"/>
    </source>
</evidence>
<dbReference type="OrthoDB" id="6610549at2759"/>
<evidence type="ECO:0000313" key="4">
    <source>
        <dbReference type="EMBL" id="CRL08111.1"/>
    </source>
</evidence>
<evidence type="ECO:0000259" key="3">
    <source>
        <dbReference type="Pfam" id="PF01683"/>
    </source>
</evidence>
<feature type="transmembrane region" description="Helical" evidence="2">
    <location>
        <begin position="160"/>
        <end position="182"/>
    </location>
</feature>
<dbReference type="AlphaFoldDB" id="A0A1J1J6U9"/>
<proteinExistence type="predicted"/>
<feature type="domain" description="EB" evidence="3">
    <location>
        <begin position="93"/>
        <end position="133"/>
    </location>
</feature>
<evidence type="ECO:0000313" key="5">
    <source>
        <dbReference type="Proteomes" id="UP000183832"/>
    </source>
</evidence>
<keyword evidence="2" id="KW-1133">Transmembrane helix</keyword>
<name>A0A1J1J6U9_9DIPT</name>
<dbReference type="InterPro" id="IPR006149">
    <property type="entry name" value="EB_dom"/>
</dbReference>
<gene>
    <name evidence="4" type="primary">putative GI22352</name>
    <name evidence="4" type="ORF">CLUMA_CG021012</name>
</gene>
<feature type="compositionally biased region" description="Polar residues" evidence="1">
    <location>
        <begin position="230"/>
        <end position="246"/>
    </location>
</feature>
<protein>
    <submittedName>
        <fullName evidence="4">CLUMA_CG021012, isoform A</fullName>
    </submittedName>
</protein>
<sequence>MRKFKKMSRNTFIIKQFVLLSLVVWCSIVKPILGNAIDAAEETTTIEFDLSSRGTLKFGDKCEVTRQCGFAGSICFQNYCTCSPELMSTNHIDKCGKAVSVNETCFFNEQCEDSTPKTECRDGRCICRFEKIPIIKKDGTIECVAIKADELETTSQVNPAMYLILIVMALMFIIICVVLRLFSKARWRENRTIFNTPNPRLMNVSLLRENKSLHGGERRGSKISVRMPSRQHSLTSLRQHSPSNSIGLRRGSHNSSSSSKASIRSNHGIKHSKTHEHIYNGHHDVMHHTNHMVLTDPAQLFTVNQQQHQQHKYQN</sequence>
<feature type="compositionally biased region" description="Low complexity" evidence="1">
    <location>
        <begin position="253"/>
        <end position="265"/>
    </location>
</feature>
<keyword evidence="5" id="KW-1185">Reference proteome</keyword>
<dbReference type="Pfam" id="PF01683">
    <property type="entry name" value="EB"/>
    <property type="match status" value="1"/>
</dbReference>
<reference evidence="4 5" key="1">
    <citation type="submission" date="2015-04" db="EMBL/GenBank/DDBJ databases">
        <authorList>
            <person name="Syromyatnikov M.Y."/>
            <person name="Popov V.N."/>
        </authorList>
    </citation>
    <scope>NUCLEOTIDE SEQUENCE [LARGE SCALE GENOMIC DNA]</scope>
</reference>
<keyword evidence="2" id="KW-0812">Transmembrane</keyword>
<feature type="region of interest" description="Disordered" evidence="1">
    <location>
        <begin position="212"/>
        <end position="270"/>
    </location>
</feature>
<organism evidence="4 5">
    <name type="scientific">Clunio marinus</name>
    <dbReference type="NCBI Taxonomy" id="568069"/>
    <lineage>
        <taxon>Eukaryota</taxon>
        <taxon>Metazoa</taxon>
        <taxon>Ecdysozoa</taxon>
        <taxon>Arthropoda</taxon>
        <taxon>Hexapoda</taxon>
        <taxon>Insecta</taxon>
        <taxon>Pterygota</taxon>
        <taxon>Neoptera</taxon>
        <taxon>Endopterygota</taxon>
        <taxon>Diptera</taxon>
        <taxon>Nematocera</taxon>
        <taxon>Chironomoidea</taxon>
        <taxon>Chironomidae</taxon>
        <taxon>Clunio</taxon>
    </lineage>
</organism>
<accession>A0A1J1J6U9</accession>
<evidence type="ECO:0000256" key="2">
    <source>
        <dbReference type="SAM" id="Phobius"/>
    </source>
</evidence>
<dbReference type="Proteomes" id="UP000183832">
    <property type="component" value="Unassembled WGS sequence"/>
</dbReference>
<keyword evidence="2" id="KW-0472">Membrane</keyword>
<dbReference type="EMBL" id="CVRI01000074">
    <property type="protein sequence ID" value="CRL08111.1"/>
    <property type="molecule type" value="Genomic_DNA"/>
</dbReference>